<dbReference type="KEGG" id="ptt:VY86_06065"/>
<dbReference type="Proteomes" id="UP000034866">
    <property type="component" value="Chromosome"/>
</dbReference>
<keyword evidence="1" id="KW-0812">Transmembrane</keyword>
<feature type="transmembrane region" description="Helical" evidence="1">
    <location>
        <begin position="50"/>
        <end position="69"/>
    </location>
</feature>
<reference evidence="2 3" key="1">
    <citation type="journal article" date="2015" name="J. Biotechnol.">
        <title>Complete genome sequence of Photorhabdus temperata subsp. thracensis 39-8(T), an entomopathogenic bacterium for the improved commercial bioinsecticide.</title>
        <authorList>
            <person name="Kwak Y."/>
            <person name="Shin J.H."/>
        </authorList>
    </citation>
    <scope>NUCLEOTIDE SEQUENCE [LARGE SCALE GENOMIC DNA]</scope>
    <source>
        <strain evidence="2 3">DSM 15199</strain>
    </source>
</reference>
<keyword evidence="1" id="KW-1133">Transmembrane helix</keyword>
<reference evidence="3" key="2">
    <citation type="submission" date="2015-03" db="EMBL/GenBank/DDBJ databases">
        <title>Genome sequence of Azospirillum thiophilum strain DSM 21654T.</title>
        <authorList>
            <person name="Kwak Y."/>
            <person name="Shin J.-H."/>
        </authorList>
    </citation>
    <scope>NUCLEOTIDE SEQUENCE [LARGE SCALE GENOMIC DNA]</scope>
    <source>
        <strain evidence="3">DSM 15199</strain>
    </source>
</reference>
<evidence type="ECO:0000313" key="2">
    <source>
        <dbReference type="EMBL" id="AKH62962.1"/>
    </source>
</evidence>
<gene>
    <name evidence="2" type="ORF">VY86_06065</name>
</gene>
<protein>
    <submittedName>
        <fullName evidence="2">Uncharacterized protein</fullName>
    </submittedName>
</protein>
<sequence length="73" mass="8945">MRVNMSKKLFSKEWFKELFFIWFKDLLWEVIPFGIIVVWAFVANIFFPDIWFSLTLVGIFIVFVAMWFIGKHY</sequence>
<dbReference type="STRING" id="230089.VY86_06065"/>
<dbReference type="EMBL" id="CP011104">
    <property type="protein sequence ID" value="AKH62962.1"/>
    <property type="molecule type" value="Genomic_DNA"/>
</dbReference>
<name>A0A0F7LMB5_9GAMM</name>
<proteinExistence type="predicted"/>
<keyword evidence="3" id="KW-1185">Reference proteome</keyword>
<accession>A0A0F7LMB5</accession>
<evidence type="ECO:0000256" key="1">
    <source>
        <dbReference type="SAM" id="Phobius"/>
    </source>
</evidence>
<dbReference type="PATRIC" id="fig|230089.6.peg.1358"/>
<feature type="transmembrane region" description="Helical" evidence="1">
    <location>
        <begin position="21"/>
        <end position="44"/>
    </location>
</feature>
<organism evidence="2 3">
    <name type="scientific">Photorhabdus thracensis</name>
    <dbReference type="NCBI Taxonomy" id="230089"/>
    <lineage>
        <taxon>Bacteria</taxon>
        <taxon>Pseudomonadati</taxon>
        <taxon>Pseudomonadota</taxon>
        <taxon>Gammaproteobacteria</taxon>
        <taxon>Enterobacterales</taxon>
        <taxon>Morganellaceae</taxon>
        <taxon>Photorhabdus</taxon>
    </lineage>
</organism>
<dbReference type="AlphaFoldDB" id="A0A0F7LMB5"/>
<evidence type="ECO:0000313" key="3">
    <source>
        <dbReference type="Proteomes" id="UP000034866"/>
    </source>
</evidence>
<keyword evidence="1" id="KW-0472">Membrane</keyword>